<proteinExistence type="predicted"/>
<sequence length="74" mass="8049">MYEKLFEALAPVSSGARLTFLGFGANAGENRVRAPYAPADLERLTRLKTVHDPQNLFRLTYNIPPAATDAASAN</sequence>
<name>A0ABX6AQZ4_STRVD</name>
<dbReference type="Proteomes" id="UP000327143">
    <property type="component" value="Chromosome"/>
</dbReference>
<protein>
    <recommendedName>
        <fullName evidence="1">Berberine/berberine-like domain-containing protein</fullName>
    </recommendedName>
</protein>
<feature type="domain" description="Berberine/berberine-like" evidence="1">
    <location>
        <begin position="30"/>
        <end position="64"/>
    </location>
</feature>
<dbReference type="InterPro" id="IPR012951">
    <property type="entry name" value="BBE"/>
</dbReference>
<evidence type="ECO:0000259" key="1">
    <source>
        <dbReference type="Pfam" id="PF08031"/>
    </source>
</evidence>
<reference evidence="2 3" key="1">
    <citation type="submission" date="2017-09" db="EMBL/GenBank/DDBJ databases">
        <authorList>
            <person name="Lee N."/>
            <person name="Cho B.-K."/>
        </authorList>
    </citation>
    <scope>NUCLEOTIDE SEQUENCE [LARGE SCALE GENOMIC DNA]</scope>
    <source>
        <strain evidence="2 3">ATCC 39115</strain>
    </source>
</reference>
<evidence type="ECO:0000313" key="2">
    <source>
        <dbReference type="EMBL" id="QEU89566.1"/>
    </source>
</evidence>
<accession>A0ABX6AQZ4</accession>
<organism evidence="2 3">
    <name type="scientific">Streptomyces viridosporus T7A</name>
    <dbReference type="NCBI Taxonomy" id="665577"/>
    <lineage>
        <taxon>Bacteria</taxon>
        <taxon>Bacillati</taxon>
        <taxon>Actinomycetota</taxon>
        <taxon>Actinomycetes</taxon>
        <taxon>Kitasatosporales</taxon>
        <taxon>Streptomycetaceae</taxon>
        <taxon>Streptomyces</taxon>
    </lineage>
</organism>
<gene>
    <name evidence="2" type="ORF">CP969_32905</name>
</gene>
<dbReference type="Pfam" id="PF08031">
    <property type="entry name" value="BBE"/>
    <property type="match status" value="1"/>
</dbReference>
<dbReference type="EMBL" id="CP023700">
    <property type="protein sequence ID" value="QEU89566.1"/>
    <property type="molecule type" value="Genomic_DNA"/>
</dbReference>
<evidence type="ECO:0000313" key="3">
    <source>
        <dbReference type="Proteomes" id="UP000327143"/>
    </source>
</evidence>
<keyword evidence="3" id="KW-1185">Reference proteome</keyword>